<dbReference type="Proteomes" id="UP000177354">
    <property type="component" value="Unassembled WGS sequence"/>
</dbReference>
<keyword evidence="1" id="KW-1133">Transmembrane helix</keyword>
<gene>
    <name evidence="2" type="ORF">A2777_02885</name>
</gene>
<keyword evidence="1" id="KW-0812">Transmembrane</keyword>
<feature type="transmembrane region" description="Helical" evidence="1">
    <location>
        <begin position="94"/>
        <end position="111"/>
    </location>
</feature>
<proteinExistence type="predicted"/>
<dbReference type="EMBL" id="MFJF01000002">
    <property type="protein sequence ID" value="OGG08368.1"/>
    <property type="molecule type" value="Genomic_DNA"/>
</dbReference>
<accession>A0A1F5Z7E8</accession>
<reference evidence="2 3" key="1">
    <citation type="journal article" date="2016" name="Nat. Commun.">
        <title>Thousands of microbial genomes shed light on interconnected biogeochemical processes in an aquifer system.</title>
        <authorList>
            <person name="Anantharaman K."/>
            <person name="Brown C.T."/>
            <person name="Hug L.A."/>
            <person name="Sharon I."/>
            <person name="Castelle C.J."/>
            <person name="Probst A.J."/>
            <person name="Thomas B.C."/>
            <person name="Singh A."/>
            <person name="Wilkins M.J."/>
            <person name="Karaoz U."/>
            <person name="Brodie E.L."/>
            <person name="Williams K.H."/>
            <person name="Hubbard S.S."/>
            <person name="Banfield J.F."/>
        </authorList>
    </citation>
    <scope>NUCLEOTIDE SEQUENCE [LARGE SCALE GENOMIC DNA]</scope>
</reference>
<comment type="caution">
    <text evidence="2">The sequence shown here is derived from an EMBL/GenBank/DDBJ whole genome shotgun (WGS) entry which is preliminary data.</text>
</comment>
<dbReference type="AlphaFoldDB" id="A0A1F5Z7E8"/>
<organism evidence="2 3">
    <name type="scientific">Candidatus Gottesmanbacteria bacterium RIFCSPHIGHO2_01_FULL_40_15</name>
    <dbReference type="NCBI Taxonomy" id="1798376"/>
    <lineage>
        <taxon>Bacteria</taxon>
        <taxon>Candidatus Gottesmaniibacteriota</taxon>
    </lineage>
</organism>
<evidence type="ECO:0000256" key="1">
    <source>
        <dbReference type="SAM" id="Phobius"/>
    </source>
</evidence>
<evidence type="ECO:0000313" key="3">
    <source>
        <dbReference type="Proteomes" id="UP000177354"/>
    </source>
</evidence>
<name>A0A1F5Z7E8_9BACT</name>
<evidence type="ECO:0000313" key="2">
    <source>
        <dbReference type="EMBL" id="OGG08368.1"/>
    </source>
</evidence>
<sequence length="115" mass="13677">MVFYITDRLQNVESFVSLGYGRDPRLGKAIKLISDKGDAQGKWPMEYDYSHKIWFDTGSNKQPSKWITYRALKVLKSVEKLTLAKLDNQPSRRYFIFFLYLYSYPLLLKLYKKFS</sequence>
<protein>
    <submittedName>
        <fullName evidence="2">Uncharacterized protein</fullName>
    </submittedName>
</protein>
<keyword evidence="1" id="KW-0472">Membrane</keyword>